<dbReference type="Proteomes" id="UP001066276">
    <property type="component" value="Chromosome 3_1"/>
</dbReference>
<feature type="region of interest" description="Disordered" evidence="1">
    <location>
        <begin position="1"/>
        <end position="27"/>
    </location>
</feature>
<accession>A0AAV7UE86</accession>
<sequence>MEGAHRGGVPPGPPIPSKHIGAPGSGIWSRAANASAAALRPPASFLPRSAVLHQAAASSKGRAASLPPLQSNRPPMRAPTNPGRPPRSRRGRLRHVRPRPLLAMGQIARLAARPRTVLGAQSRHPVIRRRVPTLRERVARTSALRRIILAGPSGARK</sequence>
<dbReference type="AlphaFoldDB" id="A0AAV7UE86"/>
<comment type="caution">
    <text evidence="2">The sequence shown here is derived from an EMBL/GenBank/DDBJ whole genome shotgun (WGS) entry which is preliminary data.</text>
</comment>
<gene>
    <name evidence="2" type="ORF">NDU88_004190</name>
</gene>
<name>A0AAV7UE86_PLEWA</name>
<reference evidence="2" key="1">
    <citation type="journal article" date="2022" name="bioRxiv">
        <title>Sequencing and chromosome-scale assembly of the giantPleurodeles waltlgenome.</title>
        <authorList>
            <person name="Brown T."/>
            <person name="Elewa A."/>
            <person name="Iarovenko S."/>
            <person name="Subramanian E."/>
            <person name="Araus A.J."/>
            <person name="Petzold A."/>
            <person name="Susuki M."/>
            <person name="Suzuki K.-i.T."/>
            <person name="Hayashi T."/>
            <person name="Toyoda A."/>
            <person name="Oliveira C."/>
            <person name="Osipova E."/>
            <person name="Leigh N.D."/>
            <person name="Simon A."/>
            <person name="Yun M.H."/>
        </authorList>
    </citation>
    <scope>NUCLEOTIDE SEQUENCE</scope>
    <source>
        <strain evidence="2">20211129_DDA</strain>
        <tissue evidence="2">Liver</tissue>
    </source>
</reference>
<keyword evidence="3" id="KW-1185">Reference proteome</keyword>
<evidence type="ECO:0000313" key="3">
    <source>
        <dbReference type="Proteomes" id="UP001066276"/>
    </source>
</evidence>
<organism evidence="2 3">
    <name type="scientific">Pleurodeles waltl</name>
    <name type="common">Iberian ribbed newt</name>
    <dbReference type="NCBI Taxonomy" id="8319"/>
    <lineage>
        <taxon>Eukaryota</taxon>
        <taxon>Metazoa</taxon>
        <taxon>Chordata</taxon>
        <taxon>Craniata</taxon>
        <taxon>Vertebrata</taxon>
        <taxon>Euteleostomi</taxon>
        <taxon>Amphibia</taxon>
        <taxon>Batrachia</taxon>
        <taxon>Caudata</taxon>
        <taxon>Salamandroidea</taxon>
        <taxon>Salamandridae</taxon>
        <taxon>Pleurodelinae</taxon>
        <taxon>Pleurodeles</taxon>
    </lineage>
</organism>
<proteinExistence type="predicted"/>
<protein>
    <submittedName>
        <fullName evidence="2">Uncharacterized protein</fullName>
    </submittedName>
</protein>
<evidence type="ECO:0000313" key="2">
    <source>
        <dbReference type="EMBL" id="KAJ1187414.1"/>
    </source>
</evidence>
<feature type="compositionally biased region" description="Basic residues" evidence="1">
    <location>
        <begin position="86"/>
        <end position="98"/>
    </location>
</feature>
<feature type="region of interest" description="Disordered" evidence="1">
    <location>
        <begin position="52"/>
        <end position="101"/>
    </location>
</feature>
<dbReference type="EMBL" id="JANPWB010000005">
    <property type="protein sequence ID" value="KAJ1187414.1"/>
    <property type="molecule type" value="Genomic_DNA"/>
</dbReference>
<evidence type="ECO:0000256" key="1">
    <source>
        <dbReference type="SAM" id="MobiDB-lite"/>
    </source>
</evidence>